<evidence type="ECO:0000313" key="3">
    <source>
        <dbReference type="Proteomes" id="UP001328107"/>
    </source>
</evidence>
<proteinExistence type="predicted"/>
<feature type="region of interest" description="Disordered" evidence="1">
    <location>
        <begin position="153"/>
        <end position="182"/>
    </location>
</feature>
<feature type="compositionally biased region" description="Polar residues" evidence="1">
    <location>
        <begin position="59"/>
        <end position="69"/>
    </location>
</feature>
<sequence length="182" mass="20083">KRSASAGTPVVQSPAKEDKGAAGADHVSSILPRSDHRAFPSYRTSIISAEDGRKKGTVRSANKSGSVSKSAEKKTGGVAPELSKKMTNSSEDKWCYTECEMWTPCTVKKVAPRRKFVIPACRLFKAETKADDVPIVPSGTILGELHERTRRYNNKTSVKVKSKKKMRKYKSSTEDKFTTKKD</sequence>
<dbReference type="Proteomes" id="UP001328107">
    <property type="component" value="Unassembled WGS sequence"/>
</dbReference>
<name>A0AAN4ZVF6_9BILA</name>
<organism evidence="2 3">
    <name type="scientific">Pristionchus mayeri</name>
    <dbReference type="NCBI Taxonomy" id="1317129"/>
    <lineage>
        <taxon>Eukaryota</taxon>
        <taxon>Metazoa</taxon>
        <taxon>Ecdysozoa</taxon>
        <taxon>Nematoda</taxon>
        <taxon>Chromadorea</taxon>
        <taxon>Rhabditida</taxon>
        <taxon>Rhabditina</taxon>
        <taxon>Diplogasteromorpha</taxon>
        <taxon>Diplogasteroidea</taxon>
        <taxon>Neodiplogasteridae</taxon>
        <taxon>Pristionchus</taxon>
    </lineage>
</organism>
<protein>
    <submittedName>
        <fullName evidence="2">Uncharacterized protein</fullName>
    </submittedName>
</protein>
<feature type="compositionally biased region" description="Basic and acidic residues" evidence="1">
    <location>
        <begin position="171"/>
        <end position="182"/>
    </location>
</feature>
<keyword evidence="3" id="KW-1185">Reference proteome</keyword>
<reference evidence="3" key="1">
    <citation type="submission" date="2022-10" db="EMBL/GenBank/DDBJ databases">
        <title>Genome assembly of Pristionchus species.</title>
        <authorList>
            <person name="Yoshida K."/>
            <person name="Sommer R.J."/>
        </authorList>
    </citation>
    <scope>NUCLEOTIDE SEQUENCE [LARGE SCALE GENOMIC DNA]</scope>
    <source>
        <strain evidence="3">RS5460</strain>
    </source>
</reference>
<comment type="caution">
    <text evidence="2">The sequence shown here is derived from an EMBL/GenBank/DDBJ whole genome shotgun (WGS) entry which is preliminary data.</text>
</comment>
<feature type="region of interest" description="Disordered" evidence="1">
    <location>
        <begin position="1"/>
        <end position="90"/>
    </location>
</feature>
<feature type="non-terminal residue" evidence="2">
    <location>
        <position position="1"/>
    </location>
</feature>
<feature type="compositionally biased region" description="Basic residues" evidence="1">
    <location>
        <begin position="153"/>
        <end position="170"/>
    </location>
</feature>
<dbReference type="AlphaFoldDB" id="A0AAN4ZVF6"/>
<dbReference type="EMBL" id="BTRK01000003">
    <property type="protein sequence ID" value="GMR44310.1"/>
    <property type="molecule type" value="Genomic_DNA"/>
</dbReference>
<gene>
    <name evidence="2" type="ORF">PMAYCL1PPCAC_14505</name>
</gene>
<accession>A0AAN4ZVF6</accession>
<evidence type="ECO:0000256" key="1">
    <source>
        <dbReference type="SAM" id="MobiDB-lite"/>
    </source>
</evidence>
<evidence type="ECO:0000313" key="2">
    <source>
        <dbReference type="EMBL" id="GMR44310.1"/>
    </source>
</evidence>